<proteinExistence type="inferred from homology"/>
<organism evidence="6 7">
    <name type="scientific">Methylophilus luteus</name>
    <dbReference type="NCBI Taxonomy" id="640108"/>
    <lineage>
        <taxon>Bacteria</taxon>
        <taxon>Pseudomonadati</taxon>
        <taxon>Pseudomonadota</taxon>
        <taxon>Betaproteobacteria</taxon>
        <taxon>Nitrosomonadales</taxon>
        <taxon>Methylophilaceae</taxon>
        <taxon>Methylophilus</taxon>
    </lineage>
</organism>
<keyword evidence="3 5" id="KW-1133">Transmembrane helix</keyword>
<dbReference type="InterPro" id="IPR006008">
    <property type="entry name" value="YciB"/>
</dbReference>
<dbReference type="RefSeq" id="WP_379056514.1">
    <property type="nucleotide sequence ID" value="NZ_JBHTKB010000001.1"/>
</dbReference>
<dbReference type="HAMAP" id="MF_00189">
    <property type="entry name" value="YciB"/>
    <property type="match status" value="1"/>
</dbReference>
<evidence type="ECO:0000313" key="7">
    <source>
        <dbReference type="Proteomes" id="UP001597128"/>
    </source>
</evidence>
<protein>
    <recommendedName>
        <fullName evidence="5">Inner membrane-spanning protein YciB</fullName>
    </recommendedName>
</protein>
<feature type="transmembrane region" description="Helical" evidence="5">
    <location>
        <begin position="121"/>
        <end position="139"/>
    </location>
</feature>
<evidence type="ECO:0000256" key="4">
    <source>
        <dbReference type="ARBA" id="ARBA00023136"/>
    </source>
</evidence>
<keyword evidence="5" id="KW-0997">Cell inner membrane</keyword>
<evidence type="ECO:0000256" key="3">
    <source>
        <dbReference type="ARBA" id="ARBA00022989"/>
    </source>
</evidence>
<gene>
    <name evidence="5" type="primary">yciB</name>
    <name evidence="6" type="ORF">ACFQ1Z_06690</name>
</gene>
<comment type="similarity">
    <text evidence="5">Belongs to the YciB family.</text>
</comment>
<keyword evidence="7" id="KW-1185">Reference proteome</keyword>
<feature type="transmembrane region" description="Helical" evidence="5">
    <location>
        <begin position="151"/>
        <end position="169"/>
    </location>
</feature>
<comment type="caution">
    <text evidence="6">The sequence shown here is derived from an EMBL/GenBank/DDBJ whole genome shotgun (WGS) entry which is preliminary data.</text>
</comment>
<dbReference type="PANTHER" id="PTHR36917:SF1">
    <property type="entry name" value="INNER MEMBRANE-SPANNING PROTEIN YCIB"/>
    <property type="match status" value="1"/>
</dbReference>
<name>A0ABW3F9V2_9PROT</name>
<comment type="function">
    <text evidence="5">Plays a role in cell envelope biogenesis, maintenance of cell envelope integrity and membrane homeostasis.</text>
</comment>
<dbReference type="NCBIfam" id="NF001325">
    <property type="entry name" value="PRK00259.1-3"/>
    <property type="match status" value="1"/>
</dbReference>
<feature type="transmembrane region" description="Helical" evidence="5">
    <location>
        <begin position="20"/>
        <end position="42"/>
    </location>
</feature>
<dbReference type="Pfam" id="PF04279">
    <property type="entry name" value="IspA"/>
    <property type="match status" value="1"/>
</dbReference>
<dbReference type="EMBL" id="JBHTKB010000001">
    <property type="protein sequence ID" value="MFD0913227.1"/>
    <property type="molecule type" value="Genomic_DNA"/>
</dbReference>
<dbReference type="PANTHER" id="PTHR36917">
    <property type="entry name" value="INTRACELLULAR SEPTATION PROTEIN A-RELATED"/>
    <property type="match status" value="1"/>
</dbReference>
<dbReference type="Proteomes" id="UP001597128">
    <property type="component" value="Unassembled WGS sequence"/>
</dbReference>
<keyword evidence="2 5" id="KW-0812">Transmembrane</keyword>
<evidence type="ECO:0000256" key="2">
    <source>
        <dbReference type="ARBA" id="ARBA00022692"/>
    </source>
</evidence>
<evidence type="ECO:0000256" key="5">
    <source>
        <dbReference type="HAMAP-Rule" id="MF_00189"/>
    </source>
</evidence>
<evidence type="ECO:0000313" key="6">
    <source>
        <dbReference type="EMBL" id="MFD0913227.1"/>
    </source>
</evidence>
<evidence type="ECO:0000256" key="1">
    <source>
        <dbReference type="ARBA" id="ARBA00022475"/>
    </source>
</evidence>
<dbReference type="NCBIfam" id="TIGR00997">
    <property type="entry name" value="ispZ"/>
    <property type="match status" value="1"/>
</dbReference>
<reference evidence="7" key="1">
    <citation type="journal article" date="2019" name="Int. J. Syst. Evol. Microbiol.">
        <title>The Global Catalogue of Microorganisms (GCM) 10K type strain sequencing project: providing services to taxonomists for standard genome sequencing and annotation.</title>
        <authorList>
            <consortium name="The Broad Institute Genomics Platform"/>
            <consortium name="The Broad Institute Genome Sequencing Center for Infectious Disease"/>
            <person name="Wu L."/>
            <person name="Ma J."/>
        </authorList>
    </citation>
    <scope>NUCLEOTIDE SEQUENCE [LARGE SCALE GENOMIC DNA]</scope>
    <source>
        <strain evidence="7">CCUG 58412</strain>
    </source>
</reference>
<feature type="transmembrane region" description="Helical" evidence="5">
    <location>
        <begin position="80"/>
        <end position="101"/>
    </location>
</feature>
<keyword evidence="1 5" id="KW-1003">Cell membrane</keyword>
<comment type="subcellular location">
    <subcellularLocation>
        <location evidence="5">Cell inner membrane</location>
        <topology evidence="5">Multi-pass membrane protein</topology>
    </subcellularLocation>
</comment>
<accession>A0ABW3F9V2</accession>
<sequence>MQVIIDLLPVILFFIAYKKAGIFVATSVAIISTLVLMLIVWIKRGKIDKMLMINGAVITVLGGITLLLHDKTYIMWKPTVIYWIGALALLFSRYVFQNNLIARMLGKIIEPPANVWDKLNLCWVLFLIGLGSLNLYVAFHYTEENWVNFKLFGTTSLMFVFIISQVFVLKDYWIEHTPPA</sequence>
<keyword evidence="4 5" id="KW-0472">Membrane</keyword>
<feature type="transmembrane region" description="Helical" evidence="5">
    <location>
        <begin position="51"/>
        <end position="68"/>
    </location>
</feature>